<proteinExistence type="predicted"/>
<dbReference type="AlphaFoldDB" id="A0A433B9S3"/>
<sequence>MVIHKLAAALTHGPKHAVLLHHELVWRVVLHHLPSIQNQDAVVIGDCSDAMGNAEQRRVYKFVADRLLDLVVGIKVDAARRLVHDDQLGALD</sequence>
<evidence type="ECO:0000313" key="1">
    <source>
        <dbReference type="EMBL" id="RUP16850.1"/>
    </source>
</evidence>
<evidence type="ECO:0000313" key="2">
    <source>
        <dbReference type="Proteomes" id="UP000268093"/>
    </source>
</evidence>
<dbReference type="OrthoDB" id="10505488at2759"/>
<gene>
    <name evidence="1" type="ORF">BC936DRAFT_139513</name>
</gene>
<accession>A0A433B9S3</accession>
<comment type="caution">
    <text evidence="1">The sequence shown here is derived from an EMBL/GenBank/DDBJ whole genome shotgun (WGS) entry which is preliminary data.</text>
</comment>
<reference evidence="1 2" key="1">
    <citation type="journal article" date="2018" name="New Phytol.">
        <title>Phylogenomics of Endogonaceae and evolution of mycorrhizas within Mucoromycota.</title>
        <authorList>
            <person name="Chang Y."/>
            <person name="Desiro A."/>
            <person name="Na H."/>
            <person name="Sandor L."/>
            <person name="Lipzen A."/>
            <person name="Clum A."/>
            <person name="Barry K."/>
            <person name="Grigoriev I.V."/>
            <person name="Martin F.M."/>
            <person name="Stajich J.E."/>
            <person name="Smith M.E."/>
            <person name="Bonito G."/>
            <person name="Spatafora J.W."/>
        </authorList>
    </citation>
    <scope>NUCLEOTIDE SEQUENCE [LARGE SCALE GENOMIC DNA]</scope>
    <source>
        <strain evidence="1 2">GMNB39</strain>
    </source>
</reference>
<dbReference type="Proteomes" id="UP000268093">
    <property type="component" value="Unassembled WGS sequence"/>
</dbReference>
<protein>
    <submittedName>
        <fullName evidence="1">Uncharacterized protein</fullName>
    </submittedName>
</protein>
<organism evidence="1 2">
    <name type="scientific">Jimgerdemannia flammicorona</name>
    <dbReference type="NCBI Taxonomy" id="994334"/>
    <lineage>
        <taxon>Eukaryota</taxon>
        <taxon>Fungi</taxon>
        <taxon>Fungi incertae sedis</taxon>
        <taxon>Mucoromycota</taxon>
        <taxon>Mucoromycotina</taxon>
        <taxon>Endogonomycetes</taxon>
        <taxon>Endogonales</taxon>
        <taxon>Endogonaceae</taxon>
        <taxon>Jimgerdemannia</taxon>
    </lineage>
</organism>
<name>A0A433B9S3_9FUNG</name>
<keyword evidence="2" id="KW-1185">Reference proteome</keyword>
<dbReference type="EMBL" id="RBNI01015172">
    <property type="protein sequence ID" value="RUP16850.1"/>
    <property type="molecule type" value="Genomic_DNA"/>
</dbReference>